<sequence length="336" mass="37109">MAQESSMELMLDPSYVNPELAEILEKSGPVPGLDASTDIHELRKTLLERKRALTAASAPAAPQLDEVDHTIPTRDGNNITVRIYSTSETQGGPVLVMLHGGGWVLGGLDNEALLCRDWVTLFRGVAINVDYRLAPEVKFPVPVYDSYDAILWTAVNQDIHGGDLRKGFIIAGISAGASMASTITHLARDERLQPPITGCYLSIPSLLAPQAVPETLKKDYLSREQHKDAPILGQGAIALFRRLYEDDPTSPLMSSVLFPSHANIPSAYFQVAGMDPLRDEGLIYERILREESNVATKLDLYPGLPHGFWSWWPKASFSQQQHADSLEGFRWLLESH</sequence>
<dbReference type="Gene3D" id="3.40.50.1820">
    <property type="entry name" value="alpha/beta hydrolase"/>
    <property type="match status" value="1"/>
</dbReference>
<evidence type="ECO:0000313" key="4">
    <source>
        <dbReference type="Proteomes" id="UP000799324"/>
    </source>
</evidence>
<dbReference type="OrthoDB" id="408631at2759"/>
<evidence type="ECO:0000256" key="1">
    <source>
        <dbReference type="ARBA" id="ARBA00022801"/>
    </source>
</evidence>
<feature type="domain" description="Alpha/beta hydrolase fold-3" evidence="2">
    <location>
        <begin position="95"/>
        <end position="309"/>
    </location>
</feature>
<organism evidence="3 4">
    <name type="scientific">Lophiostoma macrostomum CBS 122681</name>
    <dbReference type="NCBI Taxonomy" id="1314788"/>
    <lineage>
        <taxon>Eukaryota</taxon>
        <taxon>Fungi</taxon>
        <taxon>Dikarya</taxon>
        <taxon>Ascomycota</taxon>
        <taxon>Pezizomycotina</taxon>
        <taxon>Dothideomycetes</taxon>
        <taxon>Pleosporomycetidae</taxon>
        <taxon>Pleosporales</taxon>
        <taxon>Lophiostomataceae</taxon>
        <taxon>Lophiostoma</taxon>
    </lineage>
</organism>
<keyword evidence="4" id="KW-1185">Reference proteome</keyword>
<proteinExistence type="predicted"/>
<dbReference type="AlphaFoldDB" id="A0A6A6T6V6"/>
<dbReference type="PANTHER" id="PTHR48081:SF8">
    <property type="entry name" value="ALPHA_BETA HYDROLASE FOLD-3 DOMAIN-CONTAINING PROTEIN-RELATED"/>
    <property type="match status" value="1"/>
</dbReference>
<gene>
    <name evidence="3" type="ORF">K491DRAFT_748705</name>
</gene>
<dbReference type="Proteomes" id="UP000799324">
    <property type="component" value="Unassembled WGS sequence"/>
</dbReference>
<accession>A0A6A6T6V6</accession>
<evidence type="ECO:0000313" key="3">
    <source>
        <dbReference type="EMBL" id="KAF2654663.1"/>
    </source>
</evidence>
<keyword evidence="1" id="KW-0378">Hydrolase</keyword>
<protein>
    <recommendedName>
        <fullName evidence="2">Alpha/beta hydrolase fold-3 domain-containing protein</fullName>
    </recommendedName>
</protein>
<dbReference type="GO" id="GO:0016787">
    <property type="term" value="F:hydrolase activity"/>
    <property type="evidence" value="ECO:0007669"/>
    <property type="project" value="UniProtKB-KW"/>
</dbReference>
<dbReference type="EMBL" id="MU004360">
    <property type="protein sequence ID" value="KAF2654663.1"/>
    <property type="molecule type" value="Genomic_DNA"/>
</dbReference>
<dbReference type="PANTHER" id="PTHR48081">
    <property type="entry name" value="AB HYDROLASE SUPERFAMILY PROTEIN C4A8.06C"/>
    <property type="match status" value="1"/>
</dbReference>
<dbReference type="InterPro" id="IPR050300">
    <property type="entry name" value="GDXG_lipolytic_enzyme"/>
</dbReference>
<dbReference type="InterPro" id="IPR029058">
    <property type="entry name" value="AB_hydrolase_fold"/>
</dbReference>
<dbReference type="SUPFAM" id="SSF53474">
    <property type="entry name" value="alpha/beta-Hydrolases"/>
    <property type="match status" value="1"/>
</dbReference>
<reference evidence="3" key="1">
    <citation type="journal article" date="2020" name="Stud. Mycol.">
        <title>101 Dothideomycetes genomes: a test case for predicting lifestyles and emergence of pathogens.</title>
        <authorList>
            <person name="Haridas S."/>
            <person name="Albert R."/>
            <person name="Binder M."/>
            <person name="Bloem J."/>
            <person name="Labutti K."/>
            <person name="Salamov A."/>
            <person name="Andreopoulos B."/>
            <person name="Baker S."/>
            <person name="Barry K."/>
            <person name="Bills G."/>
            <person name="Bluhm B."/>
            <person name="Cannon C."/>
            <person name="Castanera R."/>
            <person name="Culley D."/>
            <person name="Daum C."/>
            <person name="Ezra D."/>
            <person name="Gonzalez J."/>
            <person name="Henrissat B."/>
            <person name="Kuo A."/>
            <person name="Liang C."/>
            <person name="Lipzen A."/>
            <person name="Lutzoni F."/>
            <person name="Magnuson J."/>
            <person name="Mondo S."/>
            <person name="Nolan M."/>
            <person name="Ohm R."/>
            <person name="Pangilinan J."/>
            <person name="Park H.-J."/>
            <person name="Ramirez L."/>
            <person name="Alfaro M."/>
            <person name="Sun H."/>
            <person name="Tritt A."/>
            <person name="Yoshinaga Y."/>
            <person name="Zwiers L.-H."/>
            <person name="Turgeon B."/>
            <person name="Goodwin S."/>
            <person name="Spatafora J."/>
            <person name="Crous P."/>
            <person name="Grigoriev I."/>
        </authorList>
    </citation>
    <scope>NUCLEOTIDE SEQUENCE</scope>
    <source>
        <strain evidence="3">CBS 122681</strain>
    </source>
</reference>
<dbReference type="Pfam" id="PF07859">
    <property type="entry name" value="Abhydrolase_3"/>
    <property type="match status" value="1"/>
</dbReference>
<evidence type="ECO:0000259" key="2">
    <source>
        <dbReference type="Pfam" id="PF07859"/>
    </source>
</evidence>
<dbReference type="InterPro" id="IPR013094">
    <property type="entry name" value="AB_hydrolase_3"/>
</dbReference>
<name>A0A6A6T6V6_9PLEO</name>